<dbReference type="InterPro" id="IPR042171">
    <property type="entry name" value="Acyl-CoA_hotdog"/>
</dbReference>
<accession>Q09DS1</accession>
<protein>
    <recommendedName>
        <fullName evidence="5">Thioesterase family protein</fullName>
    </recommendedName>
</protein>
<evidence type="ECO:0000313" key="3">
    <source>
        <dbReference type="EMBL" id="EAU69900.1"/>
    </source>
</evidence>
<dbReference type="InterPro" id="IPR049450">
    <property type="entry name" value="ACOT8-like_C"/>
</dbReference>
<evidence type="ECO:0008006" key="5">
    <source>
        <dbReference type="Google" id="ProtNLM"/>
    </source>
</evidence>
<organism evidence="3 4">
    <name type="scientific">Stigmatella aurantiaca (strain DW4/3-1)</name>
    <dbReference type="NCBI Taxonomy" id="378806"/>
    <lineage>
        <taxon>Bacteria</taxon>
        <taxon>Pseudomonadati</taxon>
        <taxon>Myxococcota</taxon>
        <taxon>Myxococcia</taxon>
        <taxon>Myxococcales</taxon>
        <taxon>Cystobacterineae</taxon>
        <taxon>Archangiaceae</taxon>
        <taxon>Stigmatella</taxon>
    </lineage>
</organism>
<dbReference type="SUPFAM" id="SSF54637">
    <property type="entry name" value="Thioesterase/thiol ester dehydrase-isomerase"/>
    <property type="match status" value="2"/>
</dbReference>
<dbReference type="Pfam" id="PF13622">
    <property type="entry name" value="4HBT_3"/>
    <property type="match status" value="1"/>
</dbReference>
<feature type="domain" description="Acyl-CoA thioesterase-like N-terminal HotDog" evidence="1">
    <location>
        <begin position="76"/>
        <end position="160"/>
    </location>
</feature>
<dbReference type="InterPro" id="IPR029069">
    <property type="entry name" value="HotDog_dom_sf"/>
</dbReference>
<evidence type="ECO:0000259" key="2">
    <source>
        <dbReference type="Pfam" id="PF20789"/>
    </source>
</evidence>
<comment type="caution">
    <text evidence="3">The sequence shown here is derived from an EMBL/GenBank/DDBJ whole genome shotgun (WGS) entry which is preliminary data.</text>
</comment>
<dbReference type="EMBL" id="AAMD01000002">
    <property type="protein sequence ID" value="EAU69900.1"/>
    <property type="molecule type" value="Genomic_DNA"/>
</dbReference>
<dbReference type="InterPro" id="IPR049449">
    <property type="entry name" value="TesB_ACOT8-like_N"/>
</dbReference>
<gene>
    <name evidence="3" type="ORF">STIAU_5604</name>
</gene>
<name>Q09DS1_STIAD</name>
<evidence type="ECO:0000313" key="4">
    <source>
        <dbReference type="Proteomes" id="UP000032702"/>
    </source>
</evidence>
<dbReference type="Pfam" id="PF20789">
    <property type="entry name" value="4HBT_3C"/>
    <property type="match status" value="1"/>
</dbReference>
<feature type="domain" description="Acyl-CoA thioesterase-like C-terminal" evidence="2">
    <location>
        <begin position="181"/>
        <end position="317"/>
    </location>
</feature>
<dbReference type="AlphaFoldDB" id="Q09DS1"/>
<dbReference type="PATRIC" id="fig|378806.16.peg.9386"/>
<reference evidence="3 4" key="1">
    <citation type="submission" date="2006-04" db="EMBL/GenBank/DDBJ databases">
        <authorList>
            <person name="Nierman W.C."/>
        </authorList>
    </citation>
    <scope>NUCLEOTIDE SEQUENCE [LARGE SCALE GENOMIC DNA]</scope>
    <source>
        <strain evidence="3 4">DW4/3-1</strain>
    </source>
</reference>
<dbReference type="Gene3D" id="2.40.160.210">
    <property type="entry name" value="Acyl-CoA thioesterase, double hotdog domain"/>
    <property type="match status" value="1"/>
</dbReference>
<dbReference type="Proteomes" id="UP000032702">
    <property type="component" value="Unassembled WGS sequence"/>
</dbReference>
<sequence length="319" mass="33879">MAAGPAAGGPVARNARGALLALRDFSRRPLGSSKKVILPYRLPGVPAGRVLAMTAPFLAATHVSPQGEGRYLSRFDEPWYQGRGAFGGVVAGQVLRAMEHQVADPARPVRSFTVHFCAPAVQGEAQLQVRVERAGKLVTHVTARVENAGGVVAVASATFGIPRAGPEYLEARPPEVPPAHDVAPVPPEVPMPDFCQFFEYRFCVGGVPYSGSQEARTGGWIRPKGEPLVLDAPLCVGLLDAYPPSVLPRLDGVRPAASVDFTVHFFHALPRPGETPGALYLRTGASRQASEGFAEDLQELWSAEGVLLAQCRQLVAVLG</sequence>
<evidence type="ECO:0000259" key="1">
    <source>
        <dbReference type="Pfam" id="PF13622"/>
    </source>
</evidence>
<proteinExistence type="predicted"/>